<dbReference type="InterPro" id="IPR050438">
    <property type="entry name" value="LMW_PTPase"/>
</dbReference>
<dbReference type="CDD" id="cd16343">
    <property type="entry name" value="LMWPTP"/>
    <property type="match status" value="1"/>
</dbReference>
<evidence type="ECO:0000256" key="4">
    <source>
        <dbReference type="ARBA" id="ARBA00022912"/>
    </source>
</evidence>
<dbReference type="InterPro" id="IPR023485">
    <property type="entry name" value="Ptyr_pPase"/>
</dbReference>
<protein>
    <recommendedName>
        <fullName evidence="2">protein-tyrosine-phosphatase</fullName>
        <ecNumber evidence="2">3.1.3.48</ecNumber>
    </recommendedName>
</protein>
<dbReference type="EC" id="3.1.3.48" evidence="2"/>
<evidence type="ECO:0000259" key="6">
    <source>
        <dbReference type="SMART" id="SM00226"/>
    </source>
</evidence>
<comment type="similarity">
    <text evidence="1">Belongs to the low molecular weight phosphotyrosine protein phosphatase family.</text>
</comment>
<dbReference type="SMART" id="SM00226">
    <property type="entry name" value="LMWPc"/>
    <property type="match status" value="1"/>
</dbReference>
<dbReference type="Pfam" id="PF01451">
    <property type="entry name" value="LMWPc"/>
    <property type="match status" value="1"/>
</dbReference>
<evidence type="ECO:0000256" key="5">
    <source>
        <dbReference type="PIRSR" id="PIRSR617867-1"/>
    </source>
</evidence>
<evidence type="ECO:0000256" key="1">
    <source>
        <dbReference type="ARBA" id="ARBA00011063"/>
    </source>
</evidence>
<dbReference type="InterPro" id="IPR017867">
    <property type="entry name" value="Tyr_phospatase_low_mol_wt"/>
</dbReference>
<dbReference type="PANTHER" id="PTHR11717">
    <property type="entry name" value="LOW MOLECULAR WEIGHT PROTEIN TYROSINE PHOSPHATASE"/>
    <property type="match status" value="1"/>
</dbReference>
<keyword evidence="3" id="KW-0378">Hydrolase</keyword>
<dbReference type="PANTHER" id="PTHR11717:SF7">
    <property type="entry name" value="LOW MOLECULAR WEIGHT PHOSPHOTYROSINE PROTEIN PHOSPHATASE"/>
    <property type="match status" value="1"/>
</dbReference>
<dbReference type="Gene3D" id="3.40.50.2300">
    <property type="match status" value="1"/>
</dbReference>
<feature type="active site" description="Nucleophile" evidence="5">
    <location>
        <position position="9"/>
    </location>
</feature>
<dbReference type="InterPro" id="IPR036196">
    <property type="entry name" value="Ptyr_pPase_sf"/>
</dbReference>
<name>A0A9X2ZDE7_9FLAO</name>
<keyword evidence="8" id="KW-1185">Reference proteome</keyword>
<sequence length="157" mass="17684">MPVKILMVCLGNICRSPLAEGILASKLPKDIFFVDSAGMGSWYVGRNPDERSIAVAKKNGLDISNQKGRQFNTSDFDTFDYIYVMDSSNYDDVIALAKNQEQKDKVQLILNELFPSENVDVPDPYYGLPNGFNSVYEMLDEVSEVIAQKLITKHQQH</sequence>
<comment type="caution">
    <text evidence="7">The sequence shown here is derived from an EMBL/GenBank/DDBJ whole genome shotgun (WGS) entry which is preliminary data.</text>
</comment>
<keyword evidence="4" id="KW-0904">Protein phosphatase</keyword>
<feature type="active site" description="Proton donor" evidence="5">
    <location>
        <position position="123"/>
    </location>
</feature>
<evidence type="ECO:0000313" key="7">
    <source>
        <dbReference type="EMBL" id="MCV9926492.1"/>
    </source>
</evidence>
<dbReference type="SUPFAM" id="SSF52788">
    <property type="entry name" value="Phosphotyrosine protein phosphatases I"/>
    <property type="match status" value="1"/>
</dbReference>
<feature type="active site" evidence="5">
    <location>
        <position position="15"/>
    </location>
</feature>
<dbReference type="EMBL" id="JAOZEW010000002">
    <property type="protein sequence ID" value="MCV9926492.1"/>
    <property type="molecule type" value="Genomic_DNA"/>
</dbReference>
<reference evidence="7" key="1">
    <citation type="submission" date="2022-10" db="EMBL/GenBank/DDBJ databases">
        <title>Two novel species of Flavobacterium.</title>
        <authorList>
            <person name="Liu Q."/>
            <person name="Xin Y.-H."/>
        </authorList>
    </citation>
    <scope>NUCLEOTIDE SEQUENCE</scope>
    <source>
        <strain evidence="7">LS1R49</strain>
    </source>
</reference>
<dbReference type="PRINTS" id="PR00719">
    <property type="entry name" value="LMWPTPASE"/>
</dbReference>
<proteinExistence type="inferred from homology"/>
<organism evidence="7 8">
    <name type="scientific">Flavobacterium shii</name>
    <dbReference type="NCBI Taxonomy" id="2987687"/>
    <lineage>
        <taxon>Bacteria</taxon>
        <taxon>Pseudomonadati</taxon>
        <taxon>Bacteroidota</taxon>
        <taxon>Flavobacteriia</taxon>
        <taxon>Flavobacteriales</taxon>
        <taxon>Flavobacteriaceae</taxon>
        <taxon>Flavobacterium</taxon>
    </lineage>
</organism>
<dbReference type="GO" id="GO:0004725">
    <property type="term" value="F:protein tyrosine phosphatase activity"/>
    <property type="evidence" value="ECO:0007669"/>
    <property type="project" value="UniProtKB-EC"/>
</dbReference>
<dbReference type="RefSeq" id="WP_264204691.1">
    <property type="nucleotide sequence ID" value="NZ_JAOZEW010000002.1"/>
</dbReference>
<accession>A0A9X2ZDE7</accession>
<evidence type="ECO:0000313" key="8">
    <source>
        <dbReference type="Proteomes" id="UP001151079"/>
    </source>
</evidence>
<evidence type="ECO:0000256" key="3">
    <source>
        <dbReference type="ARBA" id="ARBA00022801"/>
    </source>
</evidence>
<dbReference type="AlphaFoldDB" id="A0A9X2ZDE7"/>
<dbReference type="Proteomes" id="UP001151079">
    <property type="component" value="Unassembled WGS sequence"/>
</dbReference>
<evidence type="ECO:0000256" key="2">
    <source>
        <dbReference type="ARBA" id="ARBA00013064"/>
    </source>
</evidence>
<feature type="domain" description="Phosphotyrosine protein phosphatase I" evidence="6">
    <location>
        <begin position="3"/>
        <end position="149"/>
    </location>
</feature>
<gene>
    <name evidence="7" type="ORF">OIU83_02425</name>
</gene>